<comment type="subunit">
    <text evidence="9">Homooctamer and homotetramer.</text>
</comment>
<dbReference type="InterPro" id="IPR027302">
    <property type="entry name" value="Gln_synth_N_conserv_site"/>
</dbReference>
<dbReference type="GO" id="GO:0006542">
    <property type="term" value="P:glutamine biosynthetic process"/>
    <property type="evidence" value="ECO:0007669"/>
    <property type="project" value="InterPro"/>
</dbReference>
<evidence type="ECO:0000259" key="15">
    <source>
        <dbReference type="PROSITE" id="PS51987"/>
    </source>
</evidence>
<dbReference type="GO" id="GO:0005737">
    <property type="term" value="C:cytoplasm"/>
    <property type="evidence" value="ECO:0007669"/>
    <property type="project" value="UniProtKB-SubCell"/>
</dbReference>
<dbReference type="SUPFAM" id="SSF55931">
    <property type="entry name" value="Glutamine synthetase/guanido kinase"/>
    <property type="match status" value="1"/>
</dbReference>
<sequence>MKFTKSEYIWLDGATPAALRCKTRILPYMEEAKLDSFPEWGYDGSSTYQAQGHASDLVLKPVHFINDPLRGQGHYLVLCEVFDEQGNPHESNTRAKLRKVLDAGGQNHEPWVGFEQEYTFFSGHGTPLGWPQKGYPKPQGPFYCSVGSETAFGRKIVERHADACIAAGICIYGINAEVMPGQWEFQIGYRGIEGESVDPLTISDHVWLARWLIHRIAEDENVSVSFDAKPVKGDWNGAGMHTNFSVKETREQGGLEFIHQAIKSLEEKHMEHIEVYGYGLEERLTGLHETCHITEFKSGVSDRGASIRIPLHVKAKGHGYFEDRRPSANADPYQVSQRLVQTVCNL</sequence>
<dbReference type="GO" id="GO:0005524">
    <property type="term" value="F:ATP binding"/>
    <property type="evidence" value="ECO:0007669"/>
    <property type="project" value="UniProtKB-KW"/>
</dbReference>
<comment type="function">
    <text evidence="1">Catalyzes the ATP-dependent biosynthesis of glutamine from glutamate and ammonia.</text>
</comment>
<comment type="subcellular location">
    <subcellularLocation>
        <location evidence="2">Cytoplasm</location>
    </subcellularLocation>
</comment>
<organism evidence="16 17">
    <name type="scientific">Uabimicrobium amorphum</name>
    <dbReference type="NCBI Taxonomy" id="2596890"/>
    <lineage>
        <taxon>Bacteria</taxon>
        <taxon>Pseudomonadati</taxon>
        <taxon>Planctomycetota</taxon>
        <taxon>Candidatus Uabimicrobiia</taxon>
        <taxon>Candidatus Uabimicrobiales</taxon>
        <taxon>Candidatus Uabimicrobiaceae</taxon>
        <taxon>Candidatus Uabimicrobium</taxon>
    </lineage>
</organism>
<comment type="catalytic activity">
    <reaction evidence="10 13">
        <text>L-glutamate + NH4(+) + ATP = L-glutamine + ADP + phosphate + H(+)</text>
        <dbReference type="Rhea" id="RHEA:16169"/>
        <dbReference type="ChEBI" id="CHEBI:15378"/>
        <dbReference type="ChEBI" id="CHEBI:28938"/>
        <dbReference type="ChEBI" id="CHEBI:29985"/>
        <dbReference type="ChEBI" id="CHEBI:30616"/>
        <dbReference type="ChEBI" id="CHEBI:43474"/>
        <dbReference type="ChEBI" id="CHEBI:58359"/>
        <dbReference type="ChEBI" id="CHEBI:456216"/>
        <dbReference type="EC" id="6.3.1.2"/>
    </reaction>
</comment>
<evidence type="ECO:0000256" key="10">
    <source>
        <dbReference type="ARBA" id="ARBA00049436"/>
    </source>
</evidence>
<reference evidence="16 17" key="1">
    <citation type="submission" date="2019-08" db="EMBL/GenBank/DDBJ databases">
        <title>Complete genome sequence of Candidatus Uab amorphum.</title>
        <authorList>
            <person name="Shiratori T."/>
            <person name="Suzuki S."/>
            <person name="Kakizawa Y."/>
            <person name="Ishida K."/>
        </authorList>
    </citation>
    <scope>NUCLEOTIDE SEQUENCE [LARGE SCALE GENOMIC DNA]</scope>
    <source>
        <strain evidence="16 17">SRT547</strain>
    </source>
</reference>
<dbReference type="PROSITE" id="PS00180">
    <property type="entry name" value="GLNA_1"/>
    <property type="match status" value="1"/>
</dbReference>
<evidence type="ECO:0000256" key="1">
    <source>
        <dbReference type="ARBA" id="ARBA00003117"/>
    </source>
</evidence>
<dbReference type="Gene3D" id="3.10.20.70">
    <property type="entry name" value="Glutamine synthetase, N-terminal domain"/>
    <property type="match status" value="1"/>
</dbReference>
<keyword evidence="7 13" id="KW-0547">Nucleotide-binding</keyword>
<dbReference type="InterPro" id="IPR008147">
    <property type="entry name" value="Gln_synt_N"/>
</dbReference>
<dbReference type="PROSITE" id="PS51986">
    <property type="entry name" value="GS_BETA_GRASP"/>
    <property type="match status" value="1"/>
</dbReference>
<evidence type="ECO:0000256" key="5">
    <source>
        <dbReference type="ARBA" id="ARBA00022490"/>
    </source>
</evidence>
<evidence type="ECO:0000256" key="7">
    <source>
        <dbReference type="ARBA" id="ARBA00022741"/>
    </source>
</evidence>
<evidence type="ECO:0000256" key="2">
    <source>
        <dbReference type="ARBA" id="ARBA00004496"/>
    </source>
</evidence>
<feature type="domain" description="GS beta-grasp" evidence="14">
    <location>
        <begin position="4"/>
        <end position="86"/>
    </location>
</feature>
<dbReference type="InterPro" id="IPR008146">
    <property type="entry name" value="Gln_synth_cat_dom"/>
</dbReference>
<accession>A0A5S9IK29</accession>
<dbReference type="InterPro" id="IPR050292">
    <property type="entry name" value="Glutamine_Synthetase"/>
</dbReference>
<dbReference type="AlphaFoldDB" id="A0A5S9IK29"/>
<evidence type="ECO:0000313" key="16">
    <source>
        <dbReference type="EMBL" id="BBM82990.1"/>
    </source>
</evidence>
<evidence type="ECO:0000256" key="8">
    <source>
        <dbReference type="ARBA" id="ARBA00022840"/>
    </source>
</evidence>
<dbReference type="PANTHER" id="PTHR20852">
    <property type="entry name" value="GLUTAMINE SYNTHETASE"/>
    <property type="match status" value="1"/>
</dbReference>
<dbReference type="InterPro" id="IPR027303">
    <property type="entry name" value="Gln_synth_gly_rich_site"/>
</dbReference>
<dbReference type="PROSITE" id="PS51987">
    <property type="entry name" value="GS_CATALYTIC"/>
    <property type="match status" value="1"/>
</dbReference>
<dbReference type="Gene3D" id="3.30.590.10">
    <property type="entry name" value="Glutamine synthetase/guanido kinase, catalytic domain"/>
    <property type="match status" value="1"/>
</dbReference>
<evidence type="ECO:0000256" key="6">
    <source>
        <dbReference type="ARBA" id="ARBA00022598"/>
    </source>
</evidence>
<evidence type="ECO:0000256" key="9">
    <source>
        <dbReference type="ARBA" id="ARBA00038740"/>
    </source>
</evidence>
<evidence type="ECO:0000256" key="12">
    <source>
        <dbReference type="RuleBase" id="RU000384"/>
    </source>
</evidence>
<dbReference type="RefSeq" id="WP_151967215.1">
    <property type="nucleotide sequence ID" value="NZ_AP019860.1"/>
</dbReference>
<dbReference type="EC" id="6.3.1.2" evidence="4 13"/>
<evidence type="ECO:0000256" key="4">
    <source>
        <dbReference type="ARBA" id="ARBA00012937"/>
    </source>
</evidence>
<dbReference type="InterPro" id="IPR014746">
    <property type="entry name" value="Gln_synth/guanido_kin_cat_dom"/>
</dbReference>
<dbReference type="OrthoDB" id="9807095at2"/>
<dbReference type="SUPFAM" id="SSF54368">
    <property type="entry name" value="Glutamine synthetase, N-terminal domain"/>
    <property type="match status" value="1"/>
</dbReference>
<dbReference type="Pfam" id="PF00120">
    <property type="entry name" value="Gln-synt_C"/>
    <property type="match status" value="1"/>
</dbReference>
<dbReference type="KEGG" id="uam:UABAM_01333"/>
<dbReference type="PROSITE" id="PS00181">
    <property type="entry name" value="GLNA_ATP"/>
    <property type="match status" value="1"/>
</dbReference>
<dbReference type="GO" id="GO:0004356">
    <property type="term" value="F:glutamine synthetase activity"/>
    <property type="evidence" value="ECO:0007669"/>
    <property type="project" value="UniProtKB-EC"/>
</dbReference>
<keyword evidence="5" id="KW-0963">Cytoplasm</keyword>
<keyword evidence="6 13" id="KW-0436">Ligase</keyword>
<feature type="domain" description="GS catalytic" evidence="15">
    <location>
        <begin position="93"/>
        <end position="346"/>
    </location>
</feature>
<name>A0A5S9IK29_UABAM</name>
<keyword evidence="8 13" id="KW-0067">ATP-binding</keyword>
<dbReference type="SMART" id="SM01230">
    <property type="entry name" value="Gln-synt_C"/>
    <property type="match status" value="1"/>
</dbReference>
<evidence type="ECO:0000259" key="14">
    <source>
        <dbReference type="PROSITE" id="PS51986"/>
    </source>
</evidence>
<evidence type="ECO:0000256" key="3">
    <source>
        <dbReference type="ARBA" id="ARBA00009897"/>
    </source>
</evidence>
<dbReference type="Proteomes" id="UP000326354">
    <property type="component" value="Chromosome"/>
</dbReference>
<gene>
    <name evidence="16" type="ORF">UABAM_01333</name>
</gene>
<protein>
    <recommendedName>
        <fullName evidence="4 13">Glutamine synthetase</fullName>
        <ecNumber evidence="4 13">6.3.1.2</ecNumber>
    </recommendedName>
</protein>
<dbReference type="FunFam" id="3.30.590.10:FF:000011">
    <property type="entry name" value="Glutamine synthetase"/>
    <property type="match status" value="1"/>
</dbReference>
<comment type="similarity">
    <text evidence="3 11 12">Belongs to the glutamine synthetase family.</text>
</comment>
<keyword evidence="17" id="KW-1185">Reference proteome</keyword>
<evidence type="ECO:0000313" key="17">
    <source>
        <dbReference type="Proteomes" id="UP000326354"/>
    </source>
</evidence>
<dbReference type="Pfam" id="PF03951">
    <property type="entry name" value="Gln-synt_N"/>
    <property type="match status" value="1"/>
</dbReference>
<evidence type="ECO:0000256" key="13">
    <source>
        <dbReference type="RuleBase" id="RU004356"/>
    </source>
</evidence>
<proteinExistence type="inferred from homology"/>
<evidence type="ECO:0000256" key="11">
    <source>
        <dbReference type="PROSITE-ProRule" id="PRU01330"/>
    </source>
</evidence>
<dbReference type="EMBL" id="AP019860">
    <property type="protein sequence ID" value="BBM82990.1"/>
    <property type="molecule type" value="Genomic_DNA"/>
</dbReference>
<dbReference type="PANTHER" id="PTHR20852:SF57">
    <property type="entry name" value="GLUTAMINE SYNTHETASE 2 CYTOPLASMIC"/>
    <property type="match status" value="1"/>
</dbReference>
<dbReference type="InterPro" id="IPR036651">
    <property type="entry name" value="Gln_synt_N_sf"/>
</dbReference>